<feature type="transmembrane region" description="Helical" evidence="9">
    <location>
        <begin position="146"/>
        <end position="169"/>
    </location>
</feature>
<keyword evidence="6 9" id="KW-0472">Membrane</keyword>
<keyword evidence="11" id="KW-1185">Reference proteome</keyword>
<dbReference type="Pfam" id="PF01098">
    <property type="entry name" value="FTSW_RODA_SPOVE"/>
    <property type="match status" value="1"/>
</dbReference>
<comment type="subcellular location">
    <subcellularLocation>
        <location evidence="1">Membrane</location>
        <topology evidence="1">Multi-pass membrane protein</topology>
    </subcellularLocation>
</comment>
<dbReference type="Proteomes" id="UP001321421">
    <property type="component" value="Chromosome"/>
</dbReference>
<reference evidence="11" key="1">
    <citation type="journal article" date="2019" name="Int. J. Syst. Evol. Microbiol.">
        <title>The Global Catalogue of Microorganisms (GCM) 10K type strain sequencing project: providing services to taxonomists for standard genome sequencing and annotation.</title>
        <authorList>
            <consortium name="The Broad Institute Genomics Platform"/>
            <consortium name="The Broad Institute Genome Sequencing Center for Infectious Disease"/>
            <person name="Wu L."/>
            <person name="Ma J."/>
        </authorList>
    </citation>
    <scope>NUCLEOTIDE SEQUENCE [LARGE SCALE GENOMIC DNA]</scope>
    <source>
        <strain evidence="11">NBRC 110608</strain>
    </source>
</reference>
<dbReference type="EC" id="2.4.99.28" evidence="7"/>
<comment type="catalytic activity">
    <reaction evidence="8">
        <text>[GlcNAc-(1-&gt;4)-Mur2Ac(oyl-L-Ala-gamma-D-Glu-L-Lys-D-Ala-D-Ala)](n)-di-trans,octa-cis-undecaprenyl diphosphate + beta-D-GlcNAc-(1-&gt;4)-Mur2Ac(oyl-L-Ala-gamma-D-Glu-L-Lys-D-Ala-D-Ala)-di-trans,octa-cis-undecaprenyl diphosphate = [GlcNAc-(1-&gt;4)-Mur2Ac(oyl-L-Ala-gamma-D-Glu-L-Lys-D-Ala-D-Ala)](n+1)-di-trans,octa-cis-undecaprenyl diphosphate + di-trans,octa-cis-undecaprenyl diphosphate + H(+)</text>
        <dbReference type="Rhea" id="RHEA:23708"/>
        <dbReference type="Rhea" id="RHEA-COMP:9602"/>
        <dbReference type="Rhea" id="RHEA-COMP:9603"/>
        <dbReference type="ChEBI" id="CHEBI:15378"/>
        <dbReference type="ChEBI" id="CHEBI:58405"/>
        <dbReference type="ChEBI" id="CHEBI:60033"/>
        <dbReference type="ChEBI" id="CHEBI:78435"/>
        <dbReference type="EC" id="2.4.99.28"/>
    </reaction>
</comment>
<dbReference type="PROSITE" id="PS00428">
    <property type="entry name" value="FTSW_RODA_SPOVE"/>
    <property type="match status" value="1"/>
</dbReference>
<dbReference type="EMBL" id="AP027735">
    <property type="protein sequence ID" value="BDZ58566.1"/>
    <property type="molecule type" value="Genomic_DNA"/>
</dbReference>
<feature type="transmembrane region" description="Helical" evidence="9">
    <location>
        <begin position="79"/>
        <end position="102"/>
    </location>
</feature>
<keyword evidence="3 9" id="KW-0812">Transmembrane</keyword>
<evidence type="ECO:0000256" key="8">
    <source>
        <dbReference type="ARBA" id="ARBA00049902"/>
    </source>
</evidence>
<evidence type="ECO:0000256" key="5">
    <source>
        <dbReference type="ARBA" id="ARBA00022989"/>
    </source>
</evidence>
<proteinExistence type="predicted"/>
<sequence>MVAAWTTPLLSDYQRDRLLAFADPTIDPQGIGYQVSQVRLAIGSGGWWGQGVGEGTQTQGGFIPFQQTDFVFSVAGEELGFAGAAGLLLVSGFVVLRAFLIARDAQDSFGRLVATGVGCWLLFQTVQNVGMNLGMLPVTGLPLPFVSYGGSSMFACWVAVGLLGNVHLVNLRKLF</sequence>
<evidence type="ECO:0000313" key="10">
    <source>
        <dbReference type="EMBL" id="BDZ58566.1"/>
    </source>
</evidence>
<evidence type="ECO:0000256" key="7">
    <source>
        <dbReference type="ARBA" id="ARBA00044770"/>
    </source>
</evidence>
<dbReference type="PANTHER" id="PTHR30474:SF14">
    <property type="entry name" value="CELL CYCLE PROTEIN"/>
    <property type="match status" value="1"/>
</dbReference>
<keyword evidence="5 9" id="KW-1133">Transmembrane helix</keyword>
<accession>A0ABM8HCA4</accession>
<dbReference type="PANTHER" id="PTHR30474">
    <property type="entry name" value="CELL CYCLE PROTEIN"/>
    <property type="match status" value="1"/>
</dbReference>
<name>A0ABM8HCA4_9MICO</name>
<feature type="transmembrane region" description="Helical" evidence="9">
    <location>
        <begin position="109"/>
        <end position="126"/>
    </location>
</feature>
<evidence type="ECO:0000256" key="2">
    <source>
        <dbReference type="ARBA" id="ARBA00004752"/>
    </source>
</evidence>
<dbReference type="InterPro" id="IPR001182">
    <property type="entry name" value="FtsW/RodA"/>
</dbReference>
<evidence type="ECO:0000256" key="6">
    <source>
        <dbReference type="ARBA" id="ARBA00023136"/>
    </source>
</evidence>
<evidence type="ECO:0000256" key="1">
    <source>
        <dbReference type="ARBA" id="ARBA00004141"/>
    </source>
</evidence>
<dbReference type="InterPro" id="IPR018365">
    <property type="entry name" value="Cell_cycle_FtsW-rel_CS"/>
</dbReference>
<evidence type="ECO:0000256" key="4">
    <source>
        <dbReference type="ARBA" id="ARBA00022960"/>
    </source>
</evidence>
<evidence type="ECO:0000256" key="3">
    <source>
        <dbReference type="ARBA" id="ARBA00022692"/>
    </source>
</evidence>
<evidence type="ECO:0000256" key="9">
    <source>
        <dbReference type="SAM" id="Phobius"/>
    </source>
</evidence>
<evidence type="ECO:0000313" key="11">
    <source>
        <dbReference type="Proteomes" id="UP001321421"/>
    </source>
</evidence>
<keyword evidence="4" id="KW-0133">Cell shape</keyword>
<gene>
    <name evidence="10" type="ORF">GCM10025872_22230</name>
</gene>
<organism evidence="10 11">
    <name type="scientific">Barrientosiimonas endolithica</name>
    <dbReference type="NCBI Taxonomy" id="1535208"/>
    <lineage>
        <taxon>Bacteria</taxon>
        <taxon>Bacillati</taxon>
        <taxon>Actinomycetota</taxon>
        <taxon>Actinomycetes</taxon>
        <taxon>Micrococcales</taxon>
        <taxon>Dermacoccaceae</taxon>
        <taxon>Barrientosiimonas</taxon>
    </lineage>
</organism>
<comment type="pathway">
    <text evidence="2">Cell wall biogenesis; peptidoglycan biosynthesis.</text>
</comment>
<protein>
    <recommendedName>
        <fullName evidence="7">peptidoglycan glycosyltransferase</fullName>
        <ecNumber evidence="7">2.4.99.28</ecNumber>
    </recommendedName>
</protein>